<keyword evidence="2" id="KW-0732">Signal</keyword>
<feature type="region of interest" description="Disordered" evidence="1">
    <location>
        <begin position="189"/>
        <end position="212"/>
    </location>
</feature>
<dbReference type="Proteomes" id="UP000240830">
    <property type="component" value="Unassembled WGS sequence"/>
</dbReference>
<keyword evidence="4" id="KW-1185">Reference proteome</keyword>
<feature type="compositionally biased region" description="Basic residues" evidence="1">
    <location>
        <begin position="192"/>
        <end position="206"/>
    </location>
</feature>
<gene>
    <name evidence="3" type="ORF">PSACC_00749</name>
</gene>
<evidence type="ECO:0000313" key="3">
    <source>
        <dbReference type="EMBL" id="PJF19470.1"/>
    </source>
</evidence>
<feature type="signal peptide" evidence="2">
    <location>
        <begin position="1"/>
        <end position="17"/>
    </location>
</feature>
<name>A0A2H9TP85_9FUNG</name>
<proteinExistence type="predicted"/>
<sequence>MRFTAAALLCFVASCTASRKSFAEKHSQYLSEFTNHSSEGSNSGSGVSHDSWSSSNYSSEEDHPRDSAKWTRPSEKERRGNSNSRKLRKVSRMMPGRKLENEKYPNRVLSIALADYIEDENIKKLLVERVKRQPDFVATELLKTPSADLLQYIAQTIEANPDKLTTDLKKSAPSTKNDWTGSVQPLRTVSSRVRRQKSTERRHRTKSSQSVISTRQVQNKDLETLSERFAILRNLHKYSRPNERLVKLVARRNVDRESQLQERVAKDPNYLVRRFLRLDSNESKPVDRVRERLGYTA</sequence>
<feature type="compositionally biased region" description="Basic and acidic residues" evidence="1">
    <location>
        <begin position="60"/>
        <end position="80"/>
    </location>
</feature>
<reference evidence="3 4" key="1">
    <citation type="submission" date="2016-10" db="EMBL/GenBank/DDBJ databases">
        <title>The genome of Paramicrosporidium saccamoebae is the missing link in understanding Cryptomycota and Microsporidia evolution.</title>
        <authorList>
            <person name="Quandt C.A."/>
            <person name="Beaudet D."/>
            <person name="Corsaro D."/>
            <person name="Michel R."/>
            <person name="Corradi N."/>
            <person name="James T."/>
        </authorList>
    </citation>
    <scope>NUCLEOTIDE SEQUENCE [LARGE SCALE GENOMIC DNA]</scope>
    <source>
        <strain evidence="3 4">KSL3</strain>
    </source>
</reference>
<dbReference type="EMBL" id="MTSL01000063">
    <property type="protein sequence ID" value="PJF19470.1"/>
    <property type="molecule type" value="Genomic_DNA"/>
</dbReference>
<dbReference type="PROSITE" id="PS51257">
    <property type="entry name" value="PROKAR_LIPOPROTEIN"/>
    <property type="match status" value="1"/>
</dbReference>
<accession>A0A2H9TP85</accession>
<dbReference type="AlphaFoldDB" id="A0A2H9TP85"/>
<evidence type="ECO:0000256" key="2">
    <source>
        <dbReference type="SAM" id="SignalP"/>
    </source>
</evidence>
<feature type="compositionally biased region" description="Low complexity" evidence="1">
    <location>
        <begin position="37"/>
        <end position="58"/>
    </location>
</feature>
<protein>
    <submittedName>
        <fullName evidence="3">Uncharacterized protein</fullName>
    </submittedName>
</protein>
<evidence type="ECO:0000256" key="1">
    <source>
        <dbReference type="SAM" id="MobiDB-lite"/>
    </source>
</evidence>
<organism evidence="3 4">
    <name type="scientific">Paramicrosporidium saccamoebae</name>
    <dbReference type="NCBI Taxonomy" id="1246581"/>
    <lineage>
        <taxon>Eukaryota</taxon>
        <taxon>Fungi</taxon>
        <taxon>Fungi incertae sedis</taxon>
        <taxon>Cryptomycota</taxon>
        <taxon>Cryptomycota incertae sedis</taxon>
        <taxon>Paramicrosporidium</taxon>
    </lineage>
</organism>
<evidence type="ECO:0000313" key="4">
    <source>
        <dbReference type="Proteomes" id="UP000240830"/>
    </source>
</evidence>
<feature type="chain" id="PRO_5014177640" evidence="2">
    <location>
        <begin position="18"/>
        <end position="297"/>
    </location>
</feature>
<comment type="caution">
    <text evidence="3">The sequence shown here is derived from an EMBL/GenBank/DDBJ whole genome shotgun (WGS) entry which is preliminary data.</text>
</comment>
<feature type="region of interest" description="Disordered" evidence="1">
    <location>
        <begin position="33"/>
        <end position="99"/>
    </location>
</feature>